<dbReference type="RefSeq" id="WP_218603112.1">
    <property type="nucleotide sequence ID" value="NZ_JADQDJ010000105.1"/>
</dbReference>
<sequence length="176" mass="18971">MTGQPATIPASYRSLAQAVAILRIFFGVIWLSNGIAKLVDVGSYDLGFATFGLLWLPQAEYIADDASGTTFLGPVGAFYQSVVLPNFGFFGTFLTIVEIAAGLALLFGVVTRAAALGTLLLIGPIWVMYLASAATQYLWTYPVDLLPLLLLAIFPAGRMWGLDGRLAARFGDRWPF</sequence>
<accession>A0ABS6UYM5</accession>
<keyword evidence="4 5" id="KW-0472">Membrane</keyword>
<dbReference type="Proteomes" id="UP000694287">
    <property type="component" value="Unassembled WGS sequence"/>
</dbReference>
<protein>
    <submittedName>
        <fullName evidence="6">DoxX family membrane protein</fullName>
    </submittedName>
</protein>
<gene>
    <name evidence="6" type="ORF">I4I81_23820</name>
</gene>
<feature type="transmembrane region" description="Helical" evidence="5">
    <location>
        <begin position="12"/>
        <end position="31"/>
    </location>
</feature>
<dbReference type="PANTHER" id="PTHR39157">
    <property type="entry name" value="INTEGRAL MEMBRANE PROTEIN-RELATED"/>
    <property type="match status" value="1"/>
</dbReference>
<evidence type="ECO:0000313" key="6">
    <source>
        <dbReference type="EMBL" id="MBW0137267.1"/>
    </source>
</evidence>
<dbReference type="EMBL" id="JADQDK010000001">
    <property type="protein sequence ID" value="MBW0137267.1"/>
    <property type="molecule type" value="Genomic_DNA"/>
</dbReference>
<dbReference type="Pfam" id="PF07681">
    <property type="entry name" value="DoxX"/>
    <property type="match status" value="1"/>
</dbReference>
<evidence type="ECO:0000313" key="7">
    <source>
        <dbReference type="Proteomes" id="UP000694287"/>
    </source>
</evidence>
<organism evidence="6 7">
    <name type="scientific">Pseudonocardia abyssalis</name>
    <dbReference type="NCBI Taxonomy" id="2792008"/>
    <lineage>
        <taxon>Bacteria</taxon>
        <taxon>Bacillati</taxon>
        <taxon>Actinomycetota</taxon>
        <taxon>Actinomycetes</taxon>
        <taxon>Pseudonocardiales</taxon>
        <taxon>Pseudonocardiaceae</taxon>
        <taxon>Pseudonocardia</taxon>
    </lineage>
</organism>
<dbReference type="PANTHER" id="PTHR39157:SF1">
    <property type="entry name" value="DOXX FAMILY PROTEIN"/>
    <property type="match status" value="1"/>
</dbReference>
<proteinExistence type="predicted"/>
<feature type="transmembrane region" description="Helical" evidence="5">
    <location>
        <begin position="119"/>
        <end position="139"/>
    </location>
</feature>
<keyword evidence="3 5" id="KW-1133">Transmembrane helix</keyword>
<evidence type="ECO:0000256" key="3">
    <source>
        <dbReference type="ARBA" id="ARBA00022989"/>
    </source>
</evidence>
<evidence type="ECO:0000256" key="4">
    <source>
        <dbReference type="ARBA" id="ARBA00023136"/>
    </source>
</evidence>
<evidence type="ECO:0000256" key="2">
    <source>
        <dbReference type="ARBA" id="ARBA00022692"/>
    </source>
</evidence>
<evidence type="ECO:0000256" key="5">
    <source>
        <dbReference type="SAM" id="Phobius"/>
    </source>
</evidence>
<evidence type="ECO:0000256" key="1">
    <source>
        <dbReference type="ARBA" id="ARBA00004141"/>
    </source>
</evidence>
<reference evidence="6 7" key="1">
    <citation type="submission" date="2020-11" db="EMBL/GenBank/DDBJ databases">
        <title>Pseudonocardia abyssalis sp. nov. and Pseudonocardia oceani sp. nov., description and phylogenomic analysis of two novel actinomycetes isolated from the deep Southern Ocean.</title>
        <authorList>
            <person name="Parra J."/>
        </authorList>
    </citation>
    <scope>NUCLEOTIDE SEQUENCE [LARGE SCALE GENOMIC DNA]</scope>
    <source>
        <strain evidence="6 7">KRD-168</strain>
    </source>
</reference>
<dbReference type="InterPro" id="IPR032808">
    <property type="entry name" value="DoxX"/>
</dbReference>
<name>A0ABS6UYM5_9PSEU</name>
<feature type="transmembrane region" description="Helical" evidence="5">
    <location>
        <begin position="145"/>
        <end position="161"/>
    </location>
</feature>
<comment type="caution">
    <text evidence="6">The sequence shown here is derived from an EMBL/GenBank/DDBJ whole genome shotgun (WGS) entry which is preliminary data.</text>
</comment>
<keyword evidence="7" id="KW-1185">Reference proteome</keyword>
<comment type="subcellular location">
    <subcellularLocation>
        <location evidence="1">Membrane</location>
        <topology evidence="1">Multi-pass membrane protein</topology>
    </subcellularLocation>
</comment>
<feature type="transmembrane region" description="Helical" evidence="5">
    <location>
        <begin position="87"/>
        <end position="107"/>
    </location>
</feature>
<keyword evidence="2 5" id="KW-0812">Transmembrane</keyword>